<feature type="compositionally biased region" description="Basic and acidic residues" evidence="1">
    <location>
        <begin position="417"/>
        <end position="430"/>
    </location>
</feature>
<feature type="compositionally biased region" description="Basic and acidic residues" evidence="1">
    <location>
        <begin position="33"/>
        <end position="45"/>
    </location>
</feature>
<name>A0ABQ5CC94_9ASTR</name>
<dbReference type="Proteomes" id="UP001151760">
    <property type="component" value="Unassembled WGS sequence"/>
</dbReference>
<reference evidence="2" key="1">
    <citation type="journal article" date="2022" name="Int. J. Mol. Sci.">
        <title>Draft Genome of Tanacetum Coccineum: Genomic Comparison of Closely Related Tanacetum-Family Plants.</title>
        <authorList>
            <person name="Yamashiro T."/>
            <person name="Shiraishi A."/>
            <person name="Nakayama K."/>
            <person name="Satake H."/>
        </authorList>
    </citation>
    <scope>NUCLEOTIDE SEQUENCE</scope>
</reference>
<proteinExistence type="predicted"/>
<evidence type="ECO:0000313" key="3">
    <source>
        <dbReference type="Proteomes" id="UP001151760"/>
    </source>
</evidence>
<feature type="region of interest" description="Disordered" evidence="1">
    <location>
        <begin position="115"/>
        <end position="194"/>
    </location>
</feature>
<evidence type="ECO:0000313" key="2">
    <source>
        <dbReference type="EMBL" id="GJT24157.1"/>
    </source>
</evidence>
<feature type="compositionally biased region" description="Polar residues" evidence="1">
    <location>
        <begin position="431"/>
        <end position="446"/>
    </location>
</feature>
<feature type="region of interest" description="Disordered" evidence="1">
    <location>
        <begin position="383"/>
        <end position="476"/>
    </location>
</feature>
<reference evidence="2" key="2">
    <citation type="submission" date="2022-01" db="EMBL/GenBank/DDBJ databases">
        <authorList>
            <person name="Yamashiro T."/>
            <person name="Shiraishi A."/>
            <person name="Satake H."/>
            <person name="Nakayama K."/>
        </authorList>
    </citation>
    <scope>NUCLEOTIDE SEQUENCE</scope>
</reference>
<sequence>MHIPKELITEAIQQSPYYRQYQEMVARTPIAKEGGKRKTPVKEKTSNPSSTKKILKGKVVKVRKVKSPLKLIDEDEEALHEPEHQGEETTQKLPVVKDKGKSIAIDEQAALSLLDLHKPKKRSTTDQFILQRQDPVTHDTKTGPSTQPQDDTSEKVFQDTSPANVAEKDADKERTDSDTGTEVLKVDEEQGEEISNTVTLEEKTAELDEGQAGSDPVHESLKLPTNENVLIENPLSSSGTLSSLKNLDDAYTFTTTVTITTTLPLPLPPQQQSIIDSKLASRVSALEQLCASLEQKCKLQEKITQALSSMIFMLKLQDLPHKIDQTVNEVVKEVVQIALQALLQERFRDLSEADMKEILHQRMFESGSYKSHPEHKALYKALESSMDRDNKEEFLETTAKSRKRRRDDQDPPSPPPKDSDQSKKKKHDSDTSASKQPSVQTSSAWKTSDKREAPSSSSKRKTVPQSEQPIDDVLIPDDVHISDSEDIGVAHLPKIKTRPDWLKPIPEEERPKTPEPDWVVPPNDLPEPENNWANALANSYQDSEENKLLWKTGDMGSFIKYFKQIGKKKLNKADFEDQVDLVNLEGHWVMPDVSKPLPLGGPPGQVTFQPQYFFNKDLEYLVSGDKERRNALSISKMKAAYYPDFGLEELVPSLWIESECEYDISAAYVRSHMRILSVVSLKTFSRYGYTFLREIVLRRADYKEYKISEVDFKNLHPNDFEDLYLLHLQSKLNHLSGADKVYLFNAVNLWIRNLVIRHRVEDLQLRIESYQTKLNLTQPSWDASDFQFKEDYTIVHKPRAVIYRDRNNQKKTIRETEVHKFNDGTLQRILEKLDFIVKDYKVFKFNSSMETMRWTKDDKRRSEDFIKLIEHRLKLRRIFRNQESFVSGRLRDVDYRLITRTE</sequence>
<feature type="compositionally biased region" description="Basic and acidic residues" evidence="1">
    <location>
        <begin position="166"/>
        <end position="177"/>
    </location>
</feature>
<evidence type="ECO:0008006" key="4">
    <source>
        <dbReference type="Google" id="ProtNLM"/>
    </source>
</evidence>
<feature type="compositionally biased region" description="Basic and acidic residues" evidence="1">
    <location>
        <begin position="79"/>
        <end position="96"/>
    </location>
</feature>
<evidence type="ECO:0000256" key="1">
    <source>
        <dbReference type="SAM" id="MobiDB-lite"/>
    </source>
</evidence>
<keyword evidence="3" id="KW-1185">Reference proteome</keyword>
<comment type="caution">
    <text evidence="2">The sequence shown here is derived from an EMBL/GenBank/DDBJ whole genome shotgun (WGS) entry which is preliminary data.</text>
</comment>
<gene>
    <name evidence="2" type="ORF">Tco_0894094</name>
</gene>
<feature type="region of interest" description="Disordered" evidence="1">
    <location>
        <begin position="73"/>
        <end position="96"/>
    </location>
</feature>
<feature type="compositionally biased region" description="Basic and acidic residues" evidence="1">
    <location>
        <begin position="385"/>
        <end position="394"/>
    </location>
</feature>
<accession>A0ABQ5CC94</accession>
<protein>
    <recommendedName>
        <fullName evidence="4">Ubinuclein middle domain-containing protein</fullName>
    </recommendedName>
</protein>
<organism evidence="2 3">
    <name type="scientific">Tanacetum coccineum</name>
    <dbReference type="NCBI Taxonomy" id="301880"/>
    <lineage>
        <taxon>Eukaryota</taxon>
        <taxon>Viridiplantae</taxon>
        <taxon>Streptophyta</taxon>
        <taxon>Embryophyta</taxon>
        <taxon>Tracheophyta</taxon>
        <taxon>Spermatophyta</taxon>
        <taxon>Magnoliopsida</taxon>
        <taxon>eudicotyledons</taxon>
        <taxon>Gunneridae</taxon>
        <taxon>Pentapetalae</taxon>
        <taxon>asterids</taxon>
        <taxon>campanulids</taxon>
        <taxon>Asterales</taxon>
        <taxon>Asteraceae</taxon>
        <taxon>Asteroideae</taxon>
        <taxon>Anthemideae</taxon>
        <taxon>Anthemidinae</taxon>
        <taxon>Tanacetum</taxon>
    </lineage>
</organism>
<dbReference type="EMBL" id="BQNB010014113">
    <property type="protein sequence ID" value="GJT24157.1"/>
    <property type="molecule type" value="Genomic_DNA"/>
</dbReference>
<feature type="region of interest" description="Disordered" evidence="1">
    <location>
        <begin position="29"/>
        <end position="52"/>
    </location>
</feature>